<dbReference type="Proteomes" id="UP000699042">
    <property type="component" value="Unassembled WGS sequence"/>
</dbReference>
<evidence type="ECO:0000313" key="1">
    <source>
        <dbReference type="EMBL" id="KAG7047531.1"/>
    </source>
</evidence>
<dbReference type="AlphaFoldDB" id="A0A9P7UAR8"/>
<keyword evidence="2" id="KW-1185">Reference proteome</keyword>
<evidence type="ECO:0000313" key="2">
    <source>
        <dbReference type="Proteomes" id="UP000699042"/>
    </source>
</evidence>
<comment type="caution">
    <text evidence="1">The sequence shown here is derived from an EMBL/GenBank/DDBJ whole genome shotgun (WGS) entry which is preliminary data.</text>
</comment>
<sequence length="81" mass="9434">MLGLYCLEKLKETKRFLILATKAGSIANTERLSWYFLLLVCYSRLNKNAMLLWSWPVLRDDHRPTLSISSRQKSLAIRCTS</sequence>
<gene>
    <name evidence="1" type="ORF">JMJ77_010880</name>
</gene>
<dbReference type="EMBL" id="JAESDN010000007">
    <property type="protein sequence ID" value="KAG7047531.1"/>
    <property type="molecule type" value="Genomic_DNA"/>
</dbReference>
<organism evidence="1 2">
    <name type="scientific">Colletotrichum scovillei</name>
    <dbReference type="NCBI Taxonomy" id="1209932"/>
    <lineage>
        <taxon>Eukaryota</taxon>
        <taxon>Fungi</taxon>
        <taxon>Dikarya</taxon>
        <taxon>Ascomycota</taxon>
        <taxon>Pezizomycotina</taxon>
        <taxon>Sordariomycetes</taxon>
        <taxon>Hypocreomycetidae</taxon>
        <taxon>Glomerellales</taxon>
        <taxon>Glomerellaceae</taxon>
        <taxon>Colletotrichum</taxon>
        <taxon>Colletotrichum acutatum species complex</taxon>
    </lineage>
</organism>
<reference evidence="1" key="1">
    <citation type="submission" date="2021-05" db="EMBL/GenBank/DDBJ databases">
        <title>Comparative genomics of three Colletotrichum scovillei strains and genetic complementation revealed genes involved fungal growth and virulence on chili pepper.</title>
        <authorList>
            <person name="Hsieh D.-K."/>
            <person name="Chuang S.-C."/>
            <person name="Chen C.-Y."/>
            <person name="Chao Y.-T."/>
            <person name="Lu M.-Y.J."/>
            <person name="Lee M.-H."/>
            <person name="Shih M.-C."/>
        </authorList>
    </citation>
    <scope>NUCLEOTIDE SEQUENCE</scope>
    <source>
        <strain evidence="1">Coll-153</strain>
    </source>
</reference>
<name>A0A9P7UAR8_9PEZI</name>
<proteinExistence type="predicted"/>
<accession>A0A9P7UAR8</accession>
<protein>
    <submittedName>
        <fullName evidence="1">Uncharacterized protein</fullName>
    </submittedName>
</protein>